<dbReference type="InterPro" id="IPR029055">
    <property type="entry name" value="Ntn_hydrolases_N"/>
</dbReference>
<dbReference type="PANTHER" id="PTHR39328">
    <property type="entry name" value="BLL2871 PROTEIN"/>
    <property type="match status" value="1"/>
</dbReference>
<dbReference type="Pfam" id="PF06267">
    <property type="entry name" value="DUF1028"/>
    <property type="match status" value="1"/>
</dbReference>
<dbReference type="AlphaFoldDB" id="A0A3S0ZGC6"/>
<reference evidence="1 2" key="1">
    <citation type="submission" date="2018-12" db="EMBL/GenBank/DDBJ databases">
        <title>The genome sequences of Variovorax guangxiensis DSM 27352.</title>
        <authorList>
            <person name="Gao J."/>
            <person name="Sun J."/>
        </authorList>
    </citation>
    <scope>NUCLEOTIDE SEQUENCE [LARGE SCALE GENOMIC DNA]</scope>
    <source>
        <strain evidence="1 2">DSM 27352</strain>
    </source>
</reference>
<dbReference type="EMBL" id="RXFT01000008">
    <property type="protein sequence ID" value="RUR69290.1"/>
    <property type="molecule type" value="Genomic_DNA"/>
</dbReference>
<evidence type="ECO:0000313" key="1">
    <source>
        <dbReference type="EMBL" id="RUR69290.1"/>
    </source>
</evidence>
<dbReference type="InterPro" id="IPR010430">
    <property type="entry name" value="DUF1028"/>
</dbReference>
<proteinExistence type="predicted"/>
<sequence length="224" mass="23349">MTFSIVARCPATGQFGAAVASSSPAVASRCVRGRRGVGAAASQNITDPDLGPLLLDLMAAGNTPAQAVAQLQQQRPFIDYRQLMAIDAHNPPVVFTGANALGTLASVVGTHAACAGNMLHSREVPSAMLAAFEKAEGALAERLMQAMLAGQAAGGEEGPVHSAGLLVYGTQNWPVVDLRLDWVESDPVQALYATWKIYAPQQEAYITRALDPRAAPSFGVPGNL</sequence>
<dbReference type="Proteomes" id="UP000281118">
    <property type="component" value="Unassembled WGS sequence"/>
</dbReference>
<organism evidence="1 2">
    <name type="scientific">Variovorax guangxiensis</name>
    <dbReference type="NCBI Taxonomy" id="1775474"/>
    <lineage>
        <taxon>Bacteria</taxon>
        <taxon>Pseudomonadati</taxon>
        <taxon>Pseudomonadota</taxon>
        <taxon>Betaproteobacteria</taxon>
        <taxon>Burkholderiales</taxon>
        <taxon>Comamonadaceae</taxon>
        <taxon>Variovorax</taxon>
    </lineage>
</organism>
<name>A0A3S0ZGC6_9BURK</name>
<dbReference type="RefSeq" id="WP_126023396.1">
    <property type="nucleotide sequence ID" value="NZ_RXFT01000008.1"/>
</dbReference>
<accession>A0A3S0ZGC6</accession>
<dbReference type="OrthoDB" id="9790012at2"/>
<comment type="caution">
    <text evidence="1">The sequence shown here is derived from an EMBL/GenBank/DDBJ whole genome shotgun (WGS) entry which is preliminary data.</text>
</comment>
<protein>
    <submittedName>
        <fullName evidence="1">DUF1028 domain-containing protein</fullName>
    </submittedName>
</protein>
<dbReference type="Gene3D" id="3.60.20.10">
    <property type="entry name" value="Glutamine Phosphoribosylpyrophosphate, subunit 1, domain 1"/>
    <property type="match status" value="1"/>
</dbReference>
<evidence type="ECO:0000313" key="2">
    <source>
        <dbReference type="Proteomes" id="UP000281118"/>
    </source>
</evidence>
<dbReference type="SUPFAM" id="SSF56235">
    <property type="entry name" value="N-terminal nucleophile aminohydrolases (Ntn hydrolases)"/>
    <property type="match status" value="1"/>
</dbReference>
<dbReference type="PANTHER" id="PTHR39328:SF1">
    <property type="entry name" value="BLL2871 PROTEIN"/>
    <property type="match status" value="1"/>
</dbReference>
<gene>
    <name evidence="1" type="ORF">EJP67_19730</name>
</gene>